<dbReference type="KEGG" id="moz:MoryE10_11970"/>
<proteinExistence type="inferred from homology"/>
<dbReference type="PANTHER" id="PTHR43673">
    <property type="entry name" value="NAD(P)H NITROREDUCTASE YDGI-RELATED"/>
    <property type="match status" value="1"/>
</dbReference>
<evidence type="ECO:0000256" key="1">
    <source>
        <dbReference type="ARBA" id="ARBA00007118"/>
    </source>
</evidence>
<evidence type="ECO:0000256" key="2">
    <source>
        <dbReference type="ARBA" id="ARBA00023002"/>
    </source>
</evidence>
<keyword evidence="2" id="KW-0560">Oxidoreductase</keyword>
<dbReference type="InterPro" id="IPR029479">
    <property type="entry name" value="Nitroreductase"/>
</dbReference>
<feature type="domain" description="Nitroreductase" evidence="3">
    <location>
        <begin position="7"/>
        <end position="177"/>
    </location>
</feature>
<dbReference type="PANTHER" id="PTHR43673:SF12">
    <property type="entry name" value="PROTEIN DRGA"/>
    <property type="match status" value="1"/>
</dbReference>
<dbReference type="InterPro" id="IPR000415">
    <property type="entry name" value="Nitroreductase-like"/>
</dbReference>
<evidence type="ECO:0000259" key="3">
    <source>
        <dbReference type="Pfam" id="PF00881"/>
    </source>
</evidence>
<sequence>MDTLQAIEQRRSVKIYDPGHVMPEEDLQRLLSLAALSPTAFNIQHWRFVVVDDPDLRQQIRAAAWDQSQVTDASLFLVLCADLKAWEKNPRRYWREAPQEVQEFMMPAIDTYYRDKERVQRDEAMRSCGIAAQTLMLAAKGMGYDSCPMDGFDFDTVGRIINLPRDHVIGLALAIGKALHPAKPRAGQLALDEVVIRNRFA</sequence>
<keyword evidence="5" id="KW-1185">Reference proteome</keyword>
<evidence type="ECO:0000313" key="4">
    <source>
        <dbReference type="EMBL" id="BBL70591.1"/>
    </source>
</evidence>
<dbReference type="Pfam" id="PF00881">
    <property type="entry name" value="Nitroreductase"/>
    <property type="match status" value="1"/>
</dbReference>
<dbReference type="SUPFAM" id="SSF55469">
    <property type="entry name" value="FMN-dependent nitroreductase-like"/>
    <property type="match status" value="1"/>
</dbReference>
<name>A0A8D5AJZ8_9GAMM</name>
<organism evidence="4 5">
    <name type="scientific">Methylogaea oryzae</name>
    <dbReference type="NCBI Taxonomy" id="1295382"/>
    <lineage>
        <taxon>Bacteria</taxon>
        <taxon>Pseudomonadati</taxon>
        <taxon>Pseudomonadota</taxon>
        <taxon>Gammaproteobacteria</taxon>
        <taxon>Methylococcales</taxon>
        <taxon>Methylococcaceae</taxon>
        <taxon>Methylogaea</taxon>
    </lineage>
</organism>
<dbReference type="RefSeq" id="WP_054774792.1">
    <property type="nucleotide sequence ID" value="NZ_AP019782.1"/>
</dbReference>
<dbReference type="EMBL" id="AP019782">
    <property type="protein sequence ID" value="BBL70591.1"/>
    <property type="molecule type" value="Genomic_DNA"/>
</dbReference>
<dbReference type="GO" id="GO:0016491">
    <property type="term" value="F:oxidoreductase activity"/>
    <property type="evidence" value="ECO:0007669"/>
    <property type="project" value="UniProtKB-KW"/>
</dbReference>
<dbReference type="CDD" id="cd02137">
    <property type="entry name" value="MhqN-like"/>
    <property type="match status" value="1"/>
</dbReference>
<gene>
    <name evidence="4" type="ORF">MoryE10_11970</name>
</gene>
<dbReference type="Proteomes" id="UP000824988">
    <property type="component" value="Chromosome"/>
</dbReference>
<reference evidence="4" key="1">
    <citation type="submission" date="2019-06" db="EMBL/GenBank/DDBJ databases">
        <title>Complete genome sequence of Methylogaea oryzae strain JCM16910.</title>
        <authorList>
            <person name="Asakawa S."/>
        </authorList>
    </citation>
    <scope>NUCLEOTIDE SEQUENCE</scope>
    <source>
        <strain evidence="4">E10</strain>
    </source>
</reference>
<dbReference type="Gene3D" id="3.40.109.10">
    <property type="entry name" value="NADH Oxidase"/>
    <property type="match status" value="1"/>
</dbReference>
<dbReference type="AlphaFoldDB" id="A0A8D5AJZ8"/>
<protein>
    <submittedName>
        <fullName evidence="4">Nitroreductase</fullName>
    </submittedName>
</protein>
<comment type="similarity">
    <text evidence="1">Belongs to the nitroreductase family.</text>
</comment>
<evidence type="ECO:0000313" key="5">
    <source>
        <dbReference type="Proteomes" id="UP000824988"/>
    </source>
</evidence>
<accession>A0A8D5AJZ8</accession>